<dbReference type="SUPFAM" id="SSF109854">
    <property type="entry name" value="DinB/YfiT-like putative metalloenzymes"/>
    <property type="match status" value="1"/>
</dbReference>
<organism evidence="2 3">
    <name type="scientific">Nocardia suismassiliense</name>
    <dbReference type="NCBI Taxonomy" id="2077092"/>
    <lineage>
        <taxon>Bacteria</taxon>
        <taxon>Bacillati</taxon>
        <taxon>Actinomycetota</taxon>
        <taxon>Actinomycetes</taxon>
        <taxon>Mycobacteriales</taxon>
        <taxon>Nocardiaceae</taxon>
        <taxon>Nocardia</taxon>
    </lineage>
</organism>
<dbReference type="EMBL" id="JBIAPI010000004">
    <property type="protein sequence ID" value="MFF3225040.1"/>
    <property type="molecule type" value="Genomic_DNA"/>
</dbReference>
<proteinExistence type="predicted"/>
<dbReference type="GO" id="GO:0016853">
    <property type="term" value="F:isomerase activity"/>
    <property type="evidence" value="ECO:0007669"/>
    <property type="project" value="UniProtKB-KW"/>
</dbReference>
<comment type="caution">
    <text evidence="2">The sequence shown here is derived from an EMBL/GenBank/DDBJ whole genome shotgun (WGS) entry which is preliminary data.</text>
</comment>
<dbReference type="InterPro" id="IPR024344">
    <property type="entry name" value="MDMPI_metal-binding"/>
</dbReference>
<accession>A0ABW6QUY1</accession>
<evidence type="ECO:0000313" key="2">
    <source>
        <dbReference type="EMBL" id="MFF3225040.1"/>
    </source>
</evidence>
<dbReference type="Gene3D" id="1.20.120.450">
    <property type="entry name" value="dinb family like domain"/>
    <property type="match status" value="1"/>
</dbReference>
<dbReference type="Pfam" id="PF11716">
    <property type="entry name" value="MDMPI_N"/>
    <property type="match status" value="1"/>
</dbReference>
<evidence type="ECO:0000313" key="3">
    <source>
        <dbReference type="Proteomes" id="UP001601948"/>
    </source>
</evidence>
<keyword evidence="2" id="KW-0413">Isomerase</keyword>
<feature type="domain" description="Mycothiol-dependent maleylpyruvate isomerase metal-binding" evidence="1">
    <location>
        <begin position="6"/>
        <end position="156"/>
    </location>
</feature>
<gene>
    <name evidence="2" type="ORF">ACFYV7_19765</name>
</gene>
<sequence length="203" mass="21336">MNTEMLDELWRSWAERGAALTEEQWATPTRLPGWSVRALFAHVAPDPAIMATMRDARVTGPPAAANGAEILRIFNAPGGLAHTAADDIAVQASETAEHIDTGALLRRFAEDGPRALAELGDIDPATVLPHPHLGAVTYQALLEVAIVDVTVHLLDLIAAVSGPPVPQATLQSVVQVLAAVPDPADFIEAATGRSASAVLPVMR</sequence>
<dbReference type="Proteomes" id="UP001601948">
    <property type="component" value="Unassembled WGS sequence"/>
</dbReference>
<dbReference type="InterPro" id="IPR034660">
    <property type="entry name" value="DinB/YfiT-like"/>
</dbReference>
<keyword evidence="3" id="KW-1185">Reference proteome</keyword>
<evidence type="ECO:0000259" key="1">
    <source>
        <dbReference type="Pfam" id="PF11716"/>
    </source>
</evidence>
<reference evidence="2 3" key="1">
    <citation type="submission" date="2024-10" db="EMBL/GenBank/DDBJ databases">
        <title>The Natural Products Discovery Center: Release of the First 8490 Sequenced Strains for Exploring Actinobacteria Biosynthetic Diversity.</title>
        <authorList>
            <person name="Kalkreuter E."/>
            <person name="Kautsar S.A."/>
            <person name="Yang D."/>
            <person name="Bader C.D."/>
            <person name="Teijaro C.N."/>
            <person name="Fluegel L."/>
            <person name="Davis C.M."/>
            <person name="Simpson J.R."/>
            <person name="Lauterbach L."/>
            <person name="Steele A.D."/>
            <person name="Gui C."/>
            <person name="Meng S."/>
            <person name="Li G."/>
            <person name="Viehrig K."/>
            <person name="Ye F."/>
            <person name="Su P."/>
            <person name="Kiefer A.F."/>
            <person name="Nichols A."/>
            <person name="Cepeda A.J."/>
            <person name="Yan W."/>
            <person name="Fan B."/>
            <person name="Jiang Y."/>
            <person name="Adhikari A."/>
            <person name="Zheng C.-J."/>
            <person name="Schuster L."/>
            <person name="Cowan T.M."/>
            <person name="Smanski M.J."/>
            <person name="Chevrette M.G."/>
            <person name="De Carvalho L.P.S."/>
            <person name="Shen B."/>
        </authorList>
    </citation>
    <scope>NUCLEOTIDE SEQUENCE [LARGE SCALE GENOMIC DNA]</scope>
    <source>
        <strain evidence="2 3">NPDC003040</strain>
    </source>
</reference>
<dbReference type="RefSeq" id="WP_387719256.1">
    <property type="nucleotide sequence ID" value="NZ_JBIAPI010000004.1"/>
</dbReference>
<protein>
    <submittedName>
        <fullName evidence="2">Maleylpyruvate isomerase N-terminal domain-containing protein</fullName>
    </submittedName>
</protein>
<name>A0ABW6QUY1_9NOCA</name>